<proteinExistence type="inferred from homology"/>
<accession>A0A1I2ZXA1</accession>
<gene>
    <name evidence="3" type="ORF">SAMN04488066_103238</name>
</gene>
<dbReference type="Proteomes" id="UP000323537">
    <property type="component" value="Unassembled WGS sequence"/>
</dbReference>
<dbReference type="EMBL" id="FOPZ01000003">
    <property type="protein sequence ID" value="SFH42463.1"/>
    <property type="molecule type" value="Genomic_DNA"/>
</dbReference>
<dbReference type="NCBIfam" id="NF011470">
    <property type="entry name" value="PRK14887.1"/>
    <property type="match status" value="1"/>
</dbReference>
<dbReference type="Gene3D" id="3.30.310.50">
    <property type="entry name" value="Alpha-D-phosphohexomutase, C-terminal domain"/>
    <property type="match status" value="1"/>
</dbReference>
<evidence type="ECO:0000313" key="3">
    <source>
        <dbReference type="EMBL" id="SFH42463.1"/>
    </source>
</evidence>
<sequence>MTDRDASTTGPADHATTGPADAAPATDADRDHGTLLSFEYPDERRARIVADALAPEVGELDESRSSATVSRDGSVVRVRVTATDLVALRAGITSWSRLVAVAERVSRGRSSA</sequence>
<evidence type="ECO:0000256" key="2">
    <source>
        <dbReference type="SAM" id="MobiDB-lite"/>
    </source>
</evidence>
<feature type="compositionally biased region" description="Low complexity" evidence="2">
    <location>
        <begin position="11"/>
        <end position="26"/>
    </location>
</feature>
<evidence type="ECO:0000256" key="1">
    <source>
        <dbReference type="ARBA" id="ARBA00007073"/>
    </source>
</evidence>
<protein>
    <submittedName>
        <fullName evidence="3">KEOPS complex subunit Pcc1</fullName>
    </submittedName>
</protein>
<dbReference type="RefSeq" id="WP_149783656.1">
    <property type="nucleotide sequence ID" value="NZ_BAAADP010000001.1"/>
</dbReference>
<name>A0A1I2ZXA1_9EURY</name>
<dbReference type="Pfam" id="PF09341">
    <property type="entry name" value="Pcc1"/>
    <property type="match status" value="1"/>
</dbReference>
<dbReference type="OrthoDB" id="8982at2157"/>
<dbReference type="AlphaFoldDB" id="A0A1I2ZXA1"/>
<organism evidence="3 4">
    <name type="scientific">Halorubrum aquaticum</name>
    <dbReference type="NCBI Taxonomy" id="387340"/>
    <lineage>
        <taxon>Archaea</taxon>
        <taxon>Methanobacteriati</taxon>
        <taxon>Methanobacteriota</taxon>
        <taxon>Stenosarchaea group</taxon>
        <taxon>Halobacteria</taxon>
        <taxon>Halobacteriales</taxon>
        <taxon>Haloferacaceae</taxon>
        <taxon>Halorubrum</taxon>
    </lineage>
</organism>
<dbReference type="InterPro" id="IPR015419">
    <property type="entry name" value="CTAG/Pcc1"/>
</dbReference>
<keyword evidence="4" id="KW-1185">Reference proteome</keyword>
<feature type="region of interest" description="Disordered" evidence="2">
    <location>
        <begin position="1"/>
        <end position="38"/>
    </location>
</feature>
<reference evidence="3 4" key="1">
    <citation type="submission" date="2016-10" db="EMBL/GenBank/DDBJ databases">
        <authorList>
            <person name="Varghese N."/>
            <person name="Submissions S."/>
        </authorList>
    </citation>
    <scope>NUCLEOTIDE SEQUENCE [LARGE SCALE GENOMIC DNA]</scope>
    <source>
        <strain evidence="3 4">CGMCC 1.6377</strain>
    </source>
</reference>
<comment type="similarity">
    <text evidence="1">Belongs to the CTAG/PCC1 family.</text>
</comment>
<evidence type="ECO:0000313" key="4">
    <source>
        <dbReference type="Proteomes" id="UP000323537"/>
    </source>
</evidence>